<dbReference type="SUPFAM" id="SSF47473">
    <property type="entry name" value="EF-hand"/>
    <property type="match status" value="1"/>
</dbReference>
<dbReference type="InterPro" id="IPR013567">
    <property type="entry name" value="EF_hand_assoc_2"/>
</dbReference>
<keyword evidence="13 14" id="KW-0472">Membrane</keyword>
<comment type="similarity">
    <text evidence="2">Belongs to the mitochondrial Rho GTPase family.</text>
</comment>
<evidence type="ECO:0000313" key="17">
    <source>
        <dbReference type="EMBL" id="KAH7518952.1"/>
    </source>
</evidence>
<dbReference type="GO" id="GO:0005525">
    <property type="term" value="F:GTP binding"/>
    <property type="evidence" value="ECO:0007669"/>
    <property type="project" value="UniProtKB-KW"/>
</dbReference>
<dbReference type="PROSITE" id="PS00018">
    <property type="entry name" value="EF_HAND_1"/>
    <property type="match status" value="1"/>
</dbReference>
<dbReference type="CDD" id="cd01892">
    <property type="entry name" value="Miro2"/>
    <property type="match status" value="1"/>
</dbReference>
<evidence type="ECO:0000256" key="14">
    <source>
        <dbReference type="SAM" id="Phobius"/>
    </source>
</evidence>
<evidence type="ECO:0000256" key="11">
    <source>
        <dbReference type="ARBA" id="ARBA00023128"/>
    </source>
</evidence>
<evidence type="ECO:0000313" key="18">
    <source>
        <dbReference type="Proteomes" id="UP000813462"/>
    </source>
</evidence>
<dbReference type="AlphaFoldDB" id="A0A978UVQ2"/>
<feature type="transmembrane region" description="Helical" evidence="14">
    <location>
        <begin position="706"/>
        <end position="725"/>
    </location>
</feature>
<keyword evidence="11" id="KW-0496">Mitochondrion</keyword>
<evidence type="ECO:0008006" key="19">
    <source>
        <dbReference type="Google" id="ProtNLM"/>
    </source>
</evidence>
<evidence type="ECO:0000256" key="3">
    <source>
        <dbReference type="ARBA" id="ARBA00022692"/>
    </source>
</evidence>
<feature type="domain" description="EF-hand" evidence="15">
    <location>
        <begin position="343"/>
        <end position="378"/>
    </location>
</feature>
<evidence type="ECO:0000256" key="10">
    <source>
        <dbReference type="ARBA" id="ARBA00022989"/>
    </source>
</evidence>
<name>A0A978UVQ2_ZIZJJ</name>
<reference evidence="17" key="1">
    <citation type="journal article" date="2021" name="Front. Plant Sci.">
        <title>Chromosome-Scale Genome Assembly for Chinese Sour Jujube and Insights Into Its Genome Evolution and Domestication Signature.</title>
        <authorList>
            <person name="Shen L.-Y."/>
            <person name="Luo H."/>
            <person name="Wang X.-L."/>
            <person name="Wang X.-M."/>
            <person name="Qiu X.-J."/>
            <person name="Liu H."/>
            <person name="Zhou S.-S."/>
            <person name="Jia K.-H."/>
            <person name="Nie S."/>
            <person name="Bao Y.-T."/>
            <person name="Zhang R.-G."/>
            <person name="Yun Q.-Z."/>
            <person name="Chai Y.-H."/>
            <person name="Lu J.-Y."/>
            <person name="Li Y."/>
            <person name="Zhao S.-W."/>
            <person name="Mao J.-F."/>
            <person name="Jia S.-G."/>
            <person name="Mao Y.-M."/>
        </authorList>
    </citation>
    <scope>NUCLEOTIDE SEQUENCE</scope>
    <source>
        <strain evidence="17">AT0</strain>
        <tissue evidence="17">Leaf</tissue>
    </source>
</reference>
<keyword evidence="12" id="KW-0342">GTP-binding</keyword>
<gene>
    <name evidence="17" type="ORF">FEM48_Zijuj09G0225800</name>
</gene>
<comment type="caution">
    <text evidence="17">The sequence shown here is derived from an EMBL/GenBank/DDBJ whole genome shotgun (WGS) entry which is preliminary data.</text>
</comment>
<evidence type="ECO:0000259" key="16">
    <source>
        <dbReference type="PROSITE" id="PS51423"/>
    </source>
</evidence>
<feature type="transmembrane region" description="Helical" evidence="14">
    <location>
        <begin position="656"/>
        <end position="674"/>
    </location>
</feature>
<keyword evidence="6" id="KW-0547">Nucleotide-binding</keyword>
<sequence>MTKGRTKIRIVVAGDRGTGKSSLIKTAITLSFPAKVHPVLPPTRLPEHFFPENLPITIIDTSSREEDNGKVAEELKRADVILLTYACDRPQTIDRLTTFWLPKLHQLEVFLFYFILFTFYINLIFDINLDTVYKWTYLCPNFMCQVKVPLIVAGCKLDLRDENLEHSMSAIMQQFPEIKACIECSAYKLIDIPEVFYYAQKAVLYPIGPLFDTETKTLKPLCECALKRIFILCDRYRVGALSDVQLNDFQVKCFGFPFQDSEIRGLKRTVQEKLPAGVNERGLTLEGFLFLHALYIEKGRTETTWIVLRAFGYNDDIKLEDDRIPSPLILRRAPDQSVELTDEAIEFLMAVFDLFDSDGDGALQPHELEELFLTAPKSPFTEAFSKELARRNAFGGLSLDAFLSEVIYIYIYIFGMWLQWALMTLLDPTCSMENLLYIGYIGDLSSAIRVTRTRRLDRKRQQSQRSVFQCFVFGPKKSGKSALLDSFLGRPFSYHGYTAMTDERYAANIVYRPDWESKKTLVLQEIPEDEVSKLFSRKDSLAACDVAVFVYDASDESSWNKATKFLVEVAGHGERTGFKVPCLFVAAKNDLYSFPLAIQRSTRVSQDMGVVAPVRISTKWGIFNNVFHKIVSAAEHPHLSIPEIEAGRRLKQCHRLINWSLMIISVLFQCRRFLLKLQLPLSDWQLTVFMLQERIPPVKEISSSGAYFQLLGGAMIIKFLLWVIYDGCVYKLKFYLITEMNSIVYIKKEPALSDSNWDKKYTK</sequence>
<dbReference type="InterPro" id="IPR011992">
    <property type="entry name" value="EF-hand-dom_pair"/>
</dbReference>
<dbReference type="InterPro" id="IPR013566">
    <property type="entry name" value="EF_hand_assoc_1"/>
</dbReference>
<feature type="transmembrane region" description="Helical" evidence="14">
    <location>
        <begin position="110"/>
        <end position="129"/>
    </location>
</feature>
<evidence type="ECO:0000256" key="5">
    <source>
        <dbReference type="ARBA" id="ARBA00022737"/>
    </source>
</evidence>
<dbReference type="PRINTS" id="PR00449">
    <property type="entry name" value="RASTRNSFRMNG"/>
</dbReference>
<evidence type="ECO:0000256" key="13">
    <source>
        <dbReference type="ARBA" id="ARBA00023136"/>
    </source>
</evidence>
<keyword evidence="8" id="KW-0378">Hydrolase</keyword>
<dbReference type="FunFam" id="1.10.238.10:FF:000011">
    <property type="entry name" value="Mitochondrial Rho GTPase"/>
    <property type="match status" value="1"/>
</dbReference>
<dbReference type="SUPFAM" id="SSF52540">
    <property type="entry name" value="P-loop containing nucleoside triphosphate hydrolases"/>
    <property type="match status" value="2"/>
</dbReference>
<dbReference type="InterPro" id="IPR020860">
    <property type="entry name" value="MIRO_dom"/>
</dbReference>
<proteinExistence type="inferred from homology"/>
<dbReference type="Gene3D" id="1.10.238.10">
    <property type="entry name" value="EF-hand"/>
    <property type="match status" value="2"/>
</dbReference>
<evidence type="ECO:0000256" key="9">
    <source>
        <dbReference type="ARBA" id="ARBA00022837"/>
    </source>
</evidence>
<keyword evidence="5" id="KW-0677">Repeat</keyword>
<dbReference type="EMBL" id="JAEACU010000009">
    <property type="protein sequence ID" value="KAH7518952.1"/>
    <property type="molecule type" value="Genomic_DNA"/>
</dbReference>
<protein>
    <recommendedName>
        <fullName evidence="19">Mitochondrial Rho GTPase</fullName>
    </recommendedName>
</protein>
<evidence type="ECO:0000256" key="2">
    <source>
        <dbReference type="ARBA" id="ARBA00007981"/>
    </source>
</evidence>
<dbReference type="PANTHER" id="PTHR46819:SF1">
    <property type="entry name" value="EF-HAND CALCIUM-BINDING DOMAIN-CONTAINING PROTEIN 7"/>
    <property type="match status" value="1"/>
</dbReference>
<comment type="subcellular location">
    <subcellularLocation>
        <location evidence="1">Mitochondrion outer membrane</location>
        <topology evidence="1">Single-pass type IV membrane protein</topology>
    </subcellularLocation>
</comment>
<dbReference type="GO" id="GO:0005509">
    <property type="term" value="F:calcium ion binding"/>
    <property type="evidence" value="ECO:0007669"/>
    <property type="project" value="InterPro"/>
</dbReference>
<keyword evidence="10 14" id="KW-1133">Transmembrane helix</keyword>
<evidence type="ECO:0000256" key="8">
    <source>
        <dbReference type="ARBA" id="ARBA00022801"/>
    </source>
</evidence>
<evidence type="ECO:0000256" key="4">
    <source>
        <dbReference type="ARBA" id="ARBA00022723"/>
    </source>
</evidence>
<accession>A0A978UVQ2</accession>
<feature type="domain" description="Miro" evidence="16">
    <location>
        <begin position="5"/>
        <end position="205"/>
    </location>
</feature>
<dbReference type="PANTHER" id="PTHR46819">
    <property type="entry name" value="EF-HAND CALCIUM-BINDING DOMAIN-CONTAINING PROTEIN 7"/>
    <property type="match status" value="1"/>
</dbReference>
<dbReference type="Pfam" id="PF00071">
    <property type="entry name" value="Ras"/>
    <property type="match status" value="1"/>
</dbReference>
<dbReference type="GO" id="GO:0005741">
    <property type="term" value="C:mitochondrial outer membrane"/>
    <property type="evidence" value="ECO:0007669"/>
    <property type="project" value="UniProtKB-SubCell"/>
</dbReference>
<dbReference type="InterPro" id="IPR018247">
    <property type="entry name" value="EF_Hand_1_Ca_BS"/>
</dbReference>
<evidence type="ECO:0000256" key="1">
    <source>
        <dbReference type="ARBA" id="ARBA00004200"/>
    </source>
</evidence>
<evidence type="ECO:0000256" key="12">
    <source>
        <dbReference type="ARBA" id="ARBA00023134"/>
    </source>
</evidence>
<dbReference type="InterPro" id="IPR052266">
    <property type="entry name" value="Miro-EF-hand_domain"/>
</dbReference>
<evidence type="ECO:0000256" key="6">
    <source>
        <dbReference type="ARBA" id="ARBA00022741"/>
    </source>
</evidence>
<feature type="domain" description="Miro" evidence="16">
    <location>
        <begin position="465"/>
        <end position="636"/>
    </location>
</feature>
<dbReference type="FunFam" id="3.40.50.300:FF:000553">
    <property type="entry name" value="Mitochondrial Rho GTPase"/>
    <property type="match status" value="1"/>
</dbReference>
<dbReference type="GO" id="GO:0003924">
    <property type="term" value="F:GTPase activity"/>
    <property type="evidence" value="ECO:0007669"/>
    <property type="project" value="InterPro"/>
</dbReference>
<dbReference type="Pfam" id="PF08356">
    <property type="entry name" value="EF_assoc_2"/>
    <property type="match status" value="1"/>
</dbReference>
<dbReference type="InterPro" id="IPR001806">
    <property type="entry name" value="Small_GTPase"/>
</dbReference>
<evidence type="ECO:0000256" key="7">
    <source>
        <dbReference type="ARBA" id="ARBA00022787"/>
    </source>
</evidence>
<dbReference type="Gene3D" id="3.40.50.300">
    <property type="entry name" value="P-loop containing nucleotide triphosphate hydrolases"/>
    <property type="match status" value="2"/>
</dbReference>
<dbReference type="InterPro" id="IPR027417">
    <property type="entry name" value="P-loop_NTPase"/>
</dbReference>
<organism evidence="17 18">
    <name type="scientific">Ziziphus jujuba var. spinosa</name>
    <dbReference type="NCBI Taxonomy" id="714518"/>
    <lineage>
        <taxon>Eukaryota</taxon>
        <taxon>Viridiplantae</taxon>
        <taxon>Streptophyta</taxon>
        <taxon>Embryophyta</taxon>
        <taxon>Tracheophyta</taxon>
        <taxon>Spermatophyta</taxon>
        <taxon>Magnoliopsida</taxon>
        <taxon>eudicotyledons</taxon>
        <taxon>Gunneridae</taxon>
        <taxon>Pentapetalae</taxon>
        <taxon>rosids</taxon>
        <taxon>fabids</taxon>
        <taxon>Rosales</taxon>
        <taxon>Rhamnaceae</taxon>
        <taxon>Paliureae</taxon>
        <taxon>Ziziphus</taxon>
    </lineage>
</organism>
<keyword evidence="4" id="KW-0479">Metal-binding</keyword>
<dbReference type="Proteomes" id="UP000813462">
    <property type="component" value="Unassembled WGS sequence"/>
</dbReference>
<keyword evidence="9" id="KW-0106">Calcium</keyword>
<feature type="transmembrane region" description="Helical" evidence="14">
    <location>
        <begin position="393"/>
        <end position="414"/>
    </location>
</feature>
<dbReference type="InterPro" id="IPR002048">
    <property type="entry name" value="EF_hand_dom"/>
</dbReference>
<dbReference type="PROSITE" id="PS50222">
    <property type="entry name" value="EF_HAND_2"/>
    <property type="match status" value="1"/>
</dbReference>
<keyword evidence="3 14" id="KW-0812">Transmembrane</keyword>
<keyword evidence="7" id="KW-1000">Mitochondrion outer membrane</keyword>
<dbReference type="PROSITE" id="PS51423">
    <property type="entry name" value="MIRO"/>
    <property type="match status" value="2"/>
</dbReference>
<evidence type="ECO:0000259" key="15">
    <source>
        <dbReference type="PROSITE" id="PS50222"/>
    </source>
</evidence>
<dbReference type="Pfam" id="PF08355">
    <property type="entry name" value="EF_assoc_1"/>
    <property type="match status" value="1"/>
</dbReference>